<evidence type="ECO:0000256" key="5">
    <source>
        <dbReference type="ARBA" id="ARBA00023136"/>
    </source>
</evidence>
<feature type="transmembrane region" description="Helical" evidence="6">
    <location>
        <begin position="408"/>
        <end position="428"/>
    </location>
</feature>
<organism evidence="10">
    <name type="scientific">Rodentolepis nana</name>
    <name type="common">Dwarf tapeworm</name>
    <name type="synonym">Hymenolepis nana</name>
    <dbReference type="NCBI Taxonomy" id="102285"/>
    <lineage>
        <taxon>Eukaryota</taxon>
        <taxon>Metazoa</taxon>
        <taxon>Spiralia</taxon>
        <taxon>Lophotrochozoa</taxon>
        <taxon>Platyhelminthes</taxon>
        <taxon>Cestoda</taxon>
        <taxon>Eucestoda</taxon>
        <taxon>Cyclophyllidea</taxon>
        <taxon>Hymenolepididae</taxon>
        <taxon>Rodentolepis</taxon>
    </lineage>
</organism>
<evidence type="ECO:0000256" key="1">
    <source>
        <dbReference type="ARBA" id="ARBA00004141"/>
    </source>
</evidence>
<dbReference type="AlphaFoldDB" id="A0A0R3T294"/>
<feature type="transmembrane region" description="Helical" evidence="6">
    <location>
        <begin position="125"/>
        <end position="147"/>
    </location>
</feature>
<keyword evidence="3 6" id="KW-0812">Transmembrane</keyword>
<gene>
    <name evidence="8" type="ORF">HNAJ_LOCUS1043</name>
</gene>
<comment type="similarity">
    <text evidence="2 6">Belongs to the XK family.</text>
</comment>
<keyword evidence="4 6" id="KW-1133">Transmembrane helix</keyword>
<feature type="transmembrane region" description="Helical" evidence="6">
    <location>
        <begin position="159"/>
        <end position="181"/>
    </location>
</feature>
<protein>
    <recommendedName>
        <fullName evidence="6">XK-related protein</fullName>
    </recommendedName>
</protein>
<reference evidence="8 9" key="2">
    <citation type="submission" date="2018-11" db="EMBL/GenBank/DDBJ databases">
        <authorList>
            <consortium name="Pathogen Informatics"/>
        </authorList>
    </citation>
    <scope>NUCLEOTIDE SEQUENCE [LARGE SCALE GENOMIC DNA]</scope>
</reference>
<evidence type="ECO:0000256" key="7">
    <source>
        <dbReference type="SAM" id="MobiDB-lite"/>
    </source>
</evidence>
<evidence type="ECO:0000313" key="8">
    <source>
        <dbReference type="EMBL" id="VDN96902.1"/>
    </source>
</evidence>
<keyword evidence="5 6" id="KW-0472">Membrane</keyword>
<dbReference type="WBParaSite" id="HNAJ_0000104301-mRNA-1">
    <property type="protein sequence ID" value="HNAJ_0000104301-mRNA-1"/>
    <property type="gene ID" value="HNAJ_0000104301"/>
</dbReference>
<feature type="transmembrane region" description="Helical" evidence="6">
    <location>
        <begin position="285"/>
        <end position="310"/>
    </location>
</feature>
<evidence type="ECO:0000256" key="2">
    <source>
        <dbReference type="ARBA" id="ARBA00008789"/>
    </source>
</evidence>
<dbReference type="InterPro" id="IPR018629">
    <property type="entry name" value="XK-rel"/>
</dbReference>
<feature type="compositionally biased region" description="Polar residues" evidence="7">
    <location>
        <begin position="245"/>
        <end position="272"/>
    </location>
</feature>
<evidence type="ECO:0000256" key="4">
    <source>
        <dbReference type="ARBA" id="ARBA00022989"/>
    </source>
</evidence>
<evidence type="ECO:0000256" key="6">
    <source>
        <dbReference type="RuleBase" id="RU910716"/>
    </source>
</evidence>
<dbReference type="STRING" id="102285.A0A0R3T294"/>
<evidence type="ECO:0000313" key="9">
    <source>
        <dbReference type="Proteomes" id="UP000278807"/>
    </source>
</evidence>
<feature type="region of interest" description="Disordered" evidence="7">
    <location>
        <begin position="242"/>
        <end position="274"/>
    </location>
</feature>
<comment type="subcellular location">
    <subcellularLocation>
        <location evidence="1 6">Membrane</location>
        <topology evidence="1 6">Multi-pass membrane protein</topology>
    </subcellularLocation>
</comment>
<sequence length="480" mass="54643">MDPRISPIKPHQGFRQLQRQSQRRYNPRANGHPVRYIPPSDLRQSIYGQSEATESRRYDYSRTFVEQDHHERVTPSSHISNNYQMSSRSSVGGPVILDTHSDRSPYVCVSMDYVPDRGRMLWSRWILIVLCLGQLISAFAVIGCHAIDFSEDTKLEVGVSLGLLAFGNIFASGIVTGVLFFRRWRNEEVRAKSEDSEANHEAWICTKVALSLIGMAPISRYVELFAVYRRLSKLERRLKKERASAANSTSAQNRELMSQSPTPSISLDPSQPNRDRERLHRLRRLFIQLDFDACVVGLANATLGAGPFAIAQGVLYLRRLMLNRMMPNSTGGAILASFIFSLLWLTSTACQFQPDAHYLPPSQLLRKAAHQHDHLVSASGRILLFFARGFHITIRMITFTFFAGLFGWMLGVVVIVHALFYLIMLMIYRGNRPILSASYKPNPSYRRPLDQRLQVFGSNVFLLLRLSILKLVHYVRQTVS</sequence>
<proteinExistence type="inferred from homology"/>
<evidence type="ECO:0000256" key="3">
    <source>
        <dbReference type="ARBA" id="ARBA00022692"/>
    </source>
</evidence>
<dbReference type="OrthoDB" id="6284045at2759"/>
<dbReference type="Pfam" id="PF09815">
    <property type="entry name" value="XK-related"/>
    <property type="match status" value="1"/>
</dbReference>
<accession>A0A0R3T294</accession>
<evidence type="ECO:0000313" key="10">
    <source>
        <dbReference type="WBParaSite" id="HNAJ_0000104301-mRNA-1"/>
    </source>
</evidence>
<keyword evidence="9" id="KW-1185">Reference proteome</keyword>
<name>A0A0R3T294_RODNA</name>
<dbReference type="GO" id="GO:0005886">
    <property type="term" value="C:plasma membrane"/>
    <property type="evidence" value="ECO:0007669"/>
    <property type="project" value="UniProtKB-ARBA"/>
</dbReference>
<feature type="region of interest" description="Disordered" evidence="7">
    <location>
        <begin position="1"/>
        <end position="36"/>
    </location>
</feature>
<feature type="transmembrane region" description="Helical" evidence="6">
    <location>
        <begin position="330"/>
        <end position="350"/>
    </location>
</feature>
<dbReference type="Proteomes" id="UP000278807">
    <property type="component" value="Unassembled WGS sequence"/>
</dbReference>
<dbReference type="EMBL" id="UZAE01000367">
    <property type="protein sequence ID" value="VDN96902.1"/>
    <property type="molecule type" value="Genomic_DNA"/>
</dbReference>
<reference evidence="10" key="1">
    <citation type="submission" date="2017-02" db="UniProtKB">
        <authorList>
            <consortium name="WormBaseParasite"/>
        </authorList>
    </citation>
    <scope>IDENTIFICATION</scope>
</reference>